<evidence type="ECO:0000313" key="3">
    <source>
        <dbReference type="Proteomes" id="UP000327424"/>
    </source>
</evidence>
<feature type="transmembrane region" description="Helical" evidence="1">
    <location>
        <begin position="49"/>
        <end position="67"/>
    </location>
</feature>
<feature type="transmembrane region" description="Helical" evidence="1">
    <location>
        <begin position="273"/>
        <end position="295"/>
    </location>
</feature>
<proteinExistence type="predicted"/>
<feature type="transmembrane region" description="Helical" evidence="1">
    <location>
        <begin position="444"/>
        <end position="466"/>
    </location>
</feature>
<accession>A0A5J6WI66</accession>
<dbReference type="RefSeq" id="WP_019443064.1">
    <property type="nucleotide sequence ID" value="NZ_ALOE01000039.1"/>
</dbReference>
<sequence length="633" mass="70590">MAYDFGANTLGIKNPFKTEGLVKSIAGAAICILGIISLLSVSASLKVDMVSAWVDAVLGLMLLTWGLRHMGVGLFQLFKYFVGRSVPTSLAFNRNKSEKENAKAEQSATAYNANDLESMLMGRKNTTFVEPIGWLARLVHSVFPKLIFMPYQIRNLVQELAGLVTSSLMAIVVFTVAYFVSNSGLVGQAGAIITPVLSLLLLVYMTFVWRSTAKSLTDARNTTLHKHNASSIAFLVVVAFVVPVGLGYLYTLIPDRVIEKTSIAFKDITLFDAWFNLGLLFAVSLVIIAVSWVMVRERFNMGSPTTDVSEYRDNMQESIHPNEIFINIENTVLANRRYKEMPNRIYQEFDPALQEQSQGKGSFKGQLLIETQPEVHEMNYSKSFKACRMLATIFSQGFIVASAFLFTLVVGKGLEFYHLFLETANLRHVNDNQVFAIIGDYNHLLMAFLTLFFSWLAVAAAGRILANGTHLFWSEMQFKSLLMWMKTEGTFTESKISTGMSIHDSTRSENVVVRSSITPWIITSRILSSTFATTGVKNLEMPRFILEMEKNTDEMDSIVAEIKEFLRGREAIASITNEKDLSNAETIYQVNQVSRAHMDNLAGSPSQVSLEEQAAAKLIQEQSDAEENAERLA</sequence>
<dbReference type="AlphaFoldDB" id="A0A5J6WI66"/>
<evidence type="ECO:0000256" key="1">
    <source>
        <dbReference type="SAM" id="Phobius"/>
    </source>
</evidence>
<dbReference type="EMBL" id="CP044399">
    <property type="protein sequence ID" value="QFI36871.1"/>
    <property type="molecule type" value="Genomic_DNA"/>
</dbReference>
<gene>
    <name evidence="2" type="ORF">FR932_02965</name>
</gene>
<dbReference type="KEGG" id="mmaa:FR932_02965"/>
<keyword evidence="3" id="KW-1185">Reference proteome</keyword>
<evidence type="ECO:0000313" key="2">
    <source>
        <dbReference type="EMBL" id="QFI36871.1"/>
    </source>
</evidence>
<keyword evidence="1" id="KW-0472">Membrane</keyword>
<keyword evidence="1" id="KW-1133">Transmembrane helix</keyword>
<dbReference type="Proteomes" id="UP000327424">
    <property type="component" value="Chromosome"/>
</dbReference>
<feature type="transmembrane region" description="Helical" evidence="1">
    <location>
        <begin position="160"/>
        <end position="180"/>
    </location>
</feature>
<protein>
    <submittedName>
        <fullName evidence="2">Uncharacterized protein</fullName>
    </submittedName>
</protein>
<feature type="transmembrane region" description="Helical" evidence="1">
    <location>
        <begin position="230"/>
        <end position="253"/>
    </location>
</feature>
<dbReference type="OrthoDB" id="8481281at2"/>
<keyword evidence="1" id="KW-0812">Transmembrane</keyword>
<reference evidence="2 3" key="1">
    <citation type="submission" date="2019-09" db="EMBL/GenBank/DDBJ databases">
        <title>Hybrid Assembly of the complete Genome of the Deep-Sea Bacterium Moritella marina from long Nanopore and Illumina reads.</title>
        <authorList>
            <person name="Magin S."/>
            <person name="Georgoulis A."/>
            <person name="Papadimitriou K."/>
            <person name="Iliakis G."/>
            <person name="Vorgias C.E."/>
        </authorList>
    </citation>
    <scope>NUCLEOTIDE SEQUENCE [LARGE SCALE GENOMIC DNA]</scope>
    <source>
        <strain evidence="2 3">MP-1</strain>
    </source>
</reference>
<feature type="transmembrane region" description="Helical" evidence="1">
    <location>
        <begin position="186"/>
        <end position="209"/>
    </location>
</feature>
<organism evidence="2 3">
    <name type="scientific">Moritella marina ATCC 15381</name>
    <dbReference type="NCBI Taxonomy" id="1202962"/>
    <lineage>
        <taxon>Bacteria</taxon>
        <taxon>Pseudomonadati</taxon>
        <taxon>Pseudomonadota</taxon>
        <taxon>Gammaproteobacteria</taxon>
        <taxon>Alteromonadales</taxon>
        <taxon>Moritellaceae</taxon>
        <taxon>Moritella</taxon>
    </lineage>
</organism>
<name>A0A5J6WI66_MORMI</name>
<feature type="transmembrane region" description="Helical" evidence="1">
    <location>
        <begin position="21"/>
        <end position="43"/>
    </location>
</feature>
<feature type="transmembrane region" description="Helical" evidence="1">
    <location>
        <begin position="389"/>
        <end position="411"/>
    </location>
</feature>